<feature type="transmembrane region" description="Helical" evidence="7">
    <location>
        <begin position="205"/>
        <end position="229"/>
    </location>
</feature>
<feature type="transmembrane region" description="Helical" evidence="7">
    <location>
        <begin position="158"/>
        <end position="184"/>
    </location>
</feature>
<proteinExistence type="inferred from homology"/>
<evidence type="ECO:0000256" key="6">
    <source>
        <dbReference type="ARBA" id="ARBA00023136"/>
    </source>
</evidence>
<dbReference type="PANTHER" id="PTHR30193">
    <property type="entry name" value="ABC TRANSPORTER PERMEASE PROTEIN"/>
    <property type="match status" value="1"/>
</dbReference>
<name>A0ABS6D685_9FIRM</name>
<keyword evidence="10" id="KW-1185">Reference proteome</keyword>
<protein>
    <submittedName>
        <fullName evidence="9">Sugar ABC transporter permease</fullName>
    </submittedName>
</protein>
<keyword evidence="4 7" id="KW-0812">Transmembrane</keyword>
<evidence type="ECO:0000256" key="1">
    <source>
        <dbReference type="ARBA" id="ARBA00004651"/>
    </source>
</evidence>
<evidence type="ECO:0000256" key="3">
    <source>
        <dbReference type="ARBA" id="ARBA00022475"/>
    </source>
</evidence>
<dbReference type="RefSeq" id="WP_216242192.1">
    <property type="nucleotide sequence ID" value="NZ_JABACJ020000011.1"/>
</dbReference>
<keyword evidence="2 7" id="KW-0813">Transport</keyword>
<reference evidence="9 10" key="1">
    <citation type="submission" date="2021-06" db="EMBL/GenBank/DDBJ databases">
        <title>Faecalicatena sp. nov. isolated from porcine feces.</title>
        <authorList>
            <person name="Oh B.S."/>
            <person name="Lee J.H."/>
        </authorList>
    </citation>
    <scope>NUCLEOTIDE SEQUENCE [LARGE SCALE GENOMIC DNA]</scope>
    <source>
        <strain evidence="9 10">AGMB00832</strain>
    </source>
</reference>
<evidence type="ECO:0000313" key="9">
    <source>
        <dbReference type="EMBL" id="MBU3876656.1"/>
    </source>
</evidence>
<feature type="transmembrane region" description="Helical" evidence="7">
    <location>
        <begin position="77"/>
        <end position="98"/>
    </location>
</feature>
<comment type="subcellular location">
    <subcellularLocation>
        <location evidence="1 7">Cell membrane</location>
        <topology evidence="1 7">Multi-pass membrane protein</topology>
    </subcellularLocation>
</comment>
<dbReference type="PANTHER" id="PTHR30193:SF37">
    <property type="entry name" value="INNER MEMBRANE ABC TRANSPORTER PERMEASE PROTEIN YCJO"/>
    <property type="match status" value="1"/>
</dbReference>
<feature type="transmembrane region" description="Helical" evidence="7">
    <location>
        <begin position="110"/>
        <end position="130"/>
    </location>
</feature>
<evidence type="ECO:0000259" key="8">
    <source>
        <dbReference type="PROSITE" id="PS50928"/>
    </source>
</evidence>
<gene>
    <name evidence="9" type="ORF">HGO97_012660</name>
</gene>
<evidence type="ECO:0000256" key="2">
    <source>
        <dbReference type="ARBA" id="ARBA00022448"/>
    </source>
</evidence>
<feature type="transmembrane region" description="Helical" evidence="7">
    <location>
        <begin position="15"/>
        <end position="40"/>
    </location>
</feature>
<feature type="transmembrane region" description="Helical" evidence="7">
    <location>
        <begin position="265"/>
        <end position="286"/>
    </location>
</feature>
<dbReference type="InterPro" id="IPR000515">
    <property type="entry name" value="MetI-like"/>
</dbReference>
<dbReference type="Proteomes" id="UP000723714">
    <property type="component" value="Unassembled WGS sequence"/>
</dbReference>
<dbReference type="Pfam" id="PF00528">
    <property type="entry name" value="BPD_transp_1"/>
    <property type="match status" value="1"/>
</dbReference>
<sequence>MEKTKKIAAKNQKTAYLFILPSMVVLTVFVFVPLVSAFIISMLNMDLYMKDISFAGAENYLKMFQDARVWNATKNTLIFTVIEVPVQIFLALILTMFMQKNTKLHKFLRASFYVPYVCSMTAISILWSMLLNSNSGMLAYLLKKIGIVMPNLMSSPTYAMAVIIMVTVWRNFGYTLTIITAATLDIPYSLYEAADLDGASGLKKFIYITIPSIKQTIGFCAVTTFILAFQAFDQIYVMTGGGPQHKTETLVSYIYDRGFKTEHDLGYASSISVYLFIIIAIITICMRKYISGKEEQQA</sequence>
<comment type="similarity">
    <text evidence="7">Belongs to the binding-protein-dependent transport system permease family.</text>
</comment>
<dbReference type="PROSITE" id="PS50928">
    <property type="entry name" value="ABC_TM1"/>
    <property type="match status" value="1"/>
</dbReference>
<evidence type="ECO:0000256" key="5">
    <source>
        <dbReference type="ARBA" id="ARBA00022989"/>
    </source>
</evidence>
<evidence type="ECO:0000313" key="10">
    <source>
        <dbReference type="Proteomes" id="UP000723714"/>
    </source>
</evidence>
<keyword evidence="5 7" id="KW-1133">Transmembrane helix</keyword>
<dbReference type="EMBL" id="JABACJ020000011">
    <property type="protein sequence ID" value="MBU3876656.1"/>
    <property type="molecule type" value="Genomic_DNA"/>
</dbReference>
<dbReference type="InterPro" id="IPR051393">
    <property type="entry name" value="ABC_transporter_permease"/>
</dbReference>
<comment type="caution">
    <text evidence="9">The sequence shown here is derived from an EMBL/GenBank/DDBJ whole genome shotgun (WGS) entry which is preliminary data.</text>
</comment>
<organism evidence="9 10">
    <name type="scientific">Faecalicatena faecalis</name>
    <dbReference type="NCBI Taxonomy" id="2726362"/>
    <lineage>
        <taxon>Bacteria</taxon>
        <taxon>Bacillati</taxon>
        <taxon>Bacillota</taxon>
        <taxon>Clostridia</taxon>
        <taxon>Lachnospirales</taxon>
        <taxon>Lachnospiraceae</taxon>
        <taxon>Faecalicatena</taxon>
    </lineage>
</organism>
<feature type="domain" description="ABC transmembrane type-1" evidence="8">
    <location>
        <begin position="73"/>
        <end position="286"/>
    </location>
</feature>
<keyword evidence="6 7" id="KW-0472">Membrane</keyword>
<accession>A0ABS6D685</accession>
<evidence type="ECO:0000256" key="7">
    <source>
        <dbReference type="RuleBase" id="RU363032"/>
    </source>
</evidence>
<dbReference type="CDD" id="cd06261">
    <property type="entry name" value="TM_PBP2"/>
    <property type="match status" value="1"/>
</dbReference>
<keyword evidence="3" id="KW-1003">Cell membrane</keyword>
<evidence type="ECO:0000256" key="4">
    <source>
        <dbReference type="ARBA" id="ARBA00022692"/>
    </source>
</evidence>